<feature type="domain" description="Peptidoglycan binding-like" evidence="5">
    <location>
        <begin position="182"/>
        <end position="236"/>
    </location>
</feature>
<organism evidence="7 8">
    <name type="scientific">Sorangium cellulosum (strain So ce56)</name>
    <name type="common">Polyangium cellulosum (strain So ce56)</name>
    <dbReference type="NCBI Taxonomy" id="448385"/>
    <lineage>
        <taxon>Bacteria</taxon>
        <taxon>Pseudomonadati</taxon>
        <taxon>Myxococcota</taxon>
        <taxon>Polyangia</taxon>
        <taxon>Polyangiales</taxon>
        <taxon>Polyangiaceae</taxon>
        <taxon>Sorangium</taxon>
    </lineage>
</organism>
<keyword evidence="4" id="KW-1133">Transmembrane helix</keyword>
<sequence length="1306" mass="140620">MLDQLRDMGFELAPELRRLSAVAAQAHAYRRQQGRLGRQARLSRDLDELSRSTVFYAAYQVNSAVRNALEASGFSSARYERLTGLVGFAPRDTQVDDTSPVSEAVLAGLDQYRSQRTERRALDAAGLVVSILKTATTGPFGDRFSSAGGNVDAALRALEALLPGPADRASAPPSTAATEPSQAAVREAQLLLQARSKSLATDGVAGRETRAAIAAFQAEIGRRADGQISPELLAALRERLGPARDDWLIDVSATQASPAGAAFDDRGRLWVLDREGNLSRYTDLPRARDINHALPREGALALEVSPSPHPPRAVVLTHEGLIHLDEDGHSGASMQEAVCARFDRRGRLAVAAGHMLRVTDPAAPGAERALEVQRPARDIAWGAGDVLFVDTGAGVLRVSLTEEPPAFAQLPGESAGEPPGGHGVAASADGKLVAVQRGSCLVLDARTLELHGQSDPSGGAVSALEFSPDGRWLVLGHASGLLEVREPYSLRIVRSWQGHAGRVITIAFDGPGQRLVTSGYDATVKLWRFAPASSASIAVLTSDLEHLNKPLGISRDIAAFSRVLLATDLRPPLSVGLFGDWGSGKSFFIEHLKRRIARDADASREARKRGEQPGLVGEVVQITFNAWHYLEANLWAGLVSHLFDELGQRVNPHEPASVTRRRLLASLETSQVAKKDAEERREAASKRVDVARERVARLACEEEQIRHAALQIETSAVLQSAFQWLSDHARKGLDEAGAAEVLREWRDRLGRLRTVWGRVVEAMKVAFSAEVWAVVLLLAAAVTVAFWYLGGRSTLGAVLASAGSFVVWAARVARIAAAPTDAAVAWAERFLAPVEASADAQRKRAAERLAAAAHASDVARGELTAKHKELAQADAELKAAAEAVSKAESDLDEAKAGRVLFRFLAERAQTDDYRRHLGIVSLIRRDLAQLSRLVGVSPDGETPPKELVAQVDRIVLYIDDLDRCPPGRVVEVLEAVHLLLGMRLFVVVVAVDSRWLVRSLYEHYGKLLPLERSHRGESVAVRLTTPRQFLEKIFQIPFAVPSLDTTLFAGVVRALLPLEADADTDTSAAADRGRSSLARASDGGDSGTAVAAGQGAGAAEDAPASAGRGADQGQGGGVRVGAPKATPPPPPRLKITLAEREFIETLVPLLSTPRSTKSLINVYRVLRARLEIPGSDEPSLDEFLARREFGPVLLLLALQIGEPVLAHVLAQHLAPGGLDASVDDLDVVVKRFSEAHDDKLRLLSRLLSMLRDRRLLGASLLSFRAWIPRVRRFSFEPWVESLPAEVPPSGPRAGDARMPWGESGPL</sequence>
<dbReference type="InterPro" id="IPR002477">
    <property type="entry name" value="Peptidoglycan-bd-like"/>
</dbReference>
<keyword evidence="4" id="KW-0472">Membrane</keyword>
<feature type="transmembrane region" description="Helical" evidence="4">
    <location>
        <begin position="771"/>
        <end position="789"/>
    </location>
</feature>
<name>A9EVG1_SORC5</name>
<dbReference type="PROSITE" id="PS50294">
    <property type="entry name" value="WD_REPEATS_REGION"/>
    <property type="match status" value="1"/>
</dbReference>
<reference evidence="7 8" key="1">
    <citation type="journal article" date="2007" name="Nat. Biotechnol.">
        <title>Complete genome sequence of the myxobacterium Sorangium cellulosum.</title>
        <authorList>
            <person name="Schneiker S."/>
            <person name="Perlova O."/>
            <person name="Kaiser O."/>
            <person name="Gerth K."/>
            <person name="Alici A."/>
            <person name="Altmeyer M.O."/>
            <person name="Bartels D."/>
            <person name="Bekel T."/>
            <person name="Beyer S."/>
            <person name="Bode E."/>
            <person name="Bode H.B."/>
            <person name="Bolten C.J."/>
            <person name="Choudhuri J.V."/>
            <person name="Doss S."/>
            <person name="Elnakady Y.A."/>
            <person name="Frank B."/>
            <person name="Gaigalat L."/>
            <person name="Goesmann A."/>
            <person name="Groeger C."/>
            <person name="Gross F."/>
            <person name="Jelsbak L."/>
            <person name="Jelsbak L."/>
            <person name="Kalinowski J."/>
            <person name="Kegler C."/>
            <person name="Knauber T."/>
            <person name="Konietzny S."/>
            <person name="Kopp M."/>
            <person name="Krause L."/>
            <person name="Krug D."/>
            <person name="Linke B."/>
            <person name="Mahmud T."/>
            <person name="Martinez-Arias R."/>
            <person name="McHardy A.C."/>
            <person name="Merai M."/>
            <person name="Meyer F."/>
            <person name="Mormann S."/>
            <person name="Munoz-Dorado J."/>
            <person name="Perez J."/>
            <person name="Pradella S."/>
            <person name="Rachid S."/>
            <person name="Raddatz G."/>
            <person name="Rosenau F."/>
            <person name="Rueckert C."/>
            <person name="Sasse F."/>
            <person name="Scharfe M."/>
            <person name="Schuster S.C."/>
            <person name="Suen G."/>
            <person name="Treuner-Lange A."/>
            <person name="Velicer G.J."/>
            <person name="Vorholter F.-J."/>
            <person name="Weissman K.J."/>
            <person name="Welch R.D."/>
            <person name="Wenzel S.C."/>
            <person name="Whitworth D.E."/>
            <person name="Wilhelm S."/>
            <person name="Wittmann C."/>
            <person name="Bloecker H."/>
            <person name="Puehler A."/>
            <person name="Mueller R."/>
        </authorList>
    </citation>
    <scope>NUCLEOTIDE SEQUENCE [LARGE SCALE GENOMIC DNA]</scope>
    <source>
        <strain evidence="8">So ce56</strain>
    </source>
</reference>
<dbReference type="Proteomes" id="UP000002139">
    <property type="component" value="Chromosome"/>
</dbReference>
<feature type="compositionally biased region" description="Low complexity" evidence="3">
    <location>
        <begin position="1087"/>
        <end position="1109"/>
    </location>
</feature>
<accession>A9EVG1</accession>
<feature type="domain" description="KAP NTPase" evidence="6">
    <location>
        <begin position="947"/>
        <end position="1167"/>
    </location>
</feature>
<feature type="transmembrane region" description="Helical" evidence="4">
    <location>
        <begin position="796"/>
        <end position="813"/>
    </location>
</feature>
<evidence type="ECO:0000256" key="2">
    <source>
        <dbReference type="SAM" id="Coils"/>
    </source>
</evidence>
<dbReference type="OrthoDB" id="9765809at2"/>
<feature type="repeat" description="WD" evidence="1">
    <location>
        <begin position="496"/>
        <end position="537"/>
    </location>
</feature>
<dbReference type="EMBL" id="AM746676">
    <property type="protein sequence ID" value="CAN94220.1"/>
    <property type="molecule type" value="Genomic_DNA"/>
</dbReference>
<feature type="region of interest" description="Disordered" evidence="3">
    <location>
        <begin position="1064"/>
        <end position="1133"/>
    </location>
</feature>
<evidence type="ECO:0000313" key="8">
    <source>
        <dbReference type="Proteomes" id="UP000002139"/>
    </source>
</evidence>
<keyword evidence="1" id="KW-0853">WD repeat</keyword>
<proteinExistence type="predicted"/>
<dbReference type="Gene3D" id="1.10.101.10">
    <property type="entry name" value="PGBD-like superfamily/PGBD"/>
    <property type="match status" value="1"/>
</dbReference>
<evidence type="ECO:0000313" key="7">
    <source>
        <dbReference type="EMBL" id="CAN94220.1"/>
    </source>
</evidence>
<feature type="domain" description="KAP NTPase" evidence="6">
    <location>
        <begin position="558"/>
        <end position="650"/>
    </location>
</feature>
<dbReference type="Pfam" id="PF07693">
    <property type="entry name" value="KAP_NTPase"/>
    <property type="match status" value="2"/>
</dbReference>
<dbReference type="eggNOG" id="COG4928">
    <property type="taxonomic scope" value="Bacteria"/>
</dbReference>
<feature type="coiled-coil region" evidence="2">
    <location>
        <begin position="870"/>
        <end position="897"/>
    </location>
</feature>
<evidence type="ECO:0000256" key="3">
    <source>
        <dbReference type="SAM" id="MobiDB-lite"/>
    </source>
</evidence>
<dbReference type="Pfam" id="PF00400">
    <property type="entry name" value="WD40"/>
    <property type="match status" value="1"/>
</dbReference>
<gene>
    <name evidence="7" type="ordered locus">sce4059</name>
</gene>
<dbReference type="RefSeq" id="WP_012236690.1">
    <property type="nucleotide sequence ID" value="NC_010162.1"/>
</dbReference>
<dbReference type="HOGENOM" id="CLU_267141_0_0_7"/>
<evidence type="ECO:0000256" key="1">
    <source>
        <dbReference type="PROSITE-ProRule" id="PRU00221"/>
    </source>
</evidence>
<feature type="compositionally biased region" description="Gly residues" evidence="3">
    <location>
        <begin position="1110"/>
        <end position="1119"/>
    </location>
</feature>
<dbReference type="InterPro" id="IPR011646">
    <property type="entry name" value="KAP_P-loop"/>
</dbReference>
<dbReference type="InterPro" id="IPR001680">
    <property type="entry name" value="WD40_rpt"/>
</dbReference>
<keyword evidence="8" id="KW-1185">Reference proteome</keyword>
<dbReference type="Pfam" id="PF01471">
    <property type="entry name" value="PG_binding_1"/>
    <property type="match status" value="1"/>
</dbReference>
<dbReference type="InterPro" id="IPR036365">
    <property type="entry name" value="PGBD-like_sf"/>
</dbReference>
<feature type="region of interest" description="Disordered" evidence="3">
    <location>
        <begin position="1284"/>
        <end position="1306"/>
    </location>
</feature>
<dbReference type="PROSITE" id="PS50082">
    <property type="entry name" value="WD_REPEATS_2"/>
    <property type="match status" value="1"/>
</dbReference>
<dbReference type="KEGG" id="scl:sce4059"/>
<protein>
    <submittedName>
        <fullName evidence="7">Membrane protein</fullName>
    </submittedName>
</protein>
<dbReference type="SMART" id="SM00320">
    <property type="entry name" value="WD40"/>
    <property type="match status" value="2"/>
</dbReference>
<evidence type="ECO:0000259" key="6">
    <source>
        <dbReference type="Pfam" id="PF07693"/>
    </source>
</evidence>
<dbReference type="InterPro" id="IPR015943">
    <property type="entry name" value="WD40/YVTN_repeat-like_dom_sf"/>
</dbReference>
<feature type="coiled-coil region" evidence="2">
    <location>
        <begin position="667"/>
        <end position="701"/>
    </location>
</feature>
<dbReference type="InterPro" id="IPR036366">
    <property type="entry name" value="PGBDSf"/>
</dbReference>
<keyword evidence="4" id="KW-0812">Transmembrane</keyword>
<keyword evidence="2" id="KW-0175">Coiled coil</keyword>
<dbReference type="InterPro" id="IPR052754">
    <property type="entry name" value="NTPase_KAP_P-loop"/>
</dbReference>
<dbReference type="SUPFAM" id="SSF63829">
    <property type="entry name" value="Calcium-dependent phosphotriesterase"/>
    <property type="match status" value="1"/>
</dbReference>
<dbReference type="eggNOG" id="COG2319">
    <property type="taxonomic scope" value="Bacteria"/>
</dbReference>
<dbReference type="PANTHER" id="PTHR22674">
    <property type="entry name" value="NTPASE, KAP FAMILY P-LOOP DOMAIN-CONTAINING 1"/>
    <property type="match status" value="1"/>
</dbReference>
<evidence type="ECO:0000256" key="4">
    <source>
        <dbReference type="SAM" id="Phobius"/>
    </source>
</evidence>
<dbReference type="STRING" id="448385.sce4059"/>
<dbReference type="SUPFAM" id="SSF47090">
    <property type="entry name" value="PGBD-like"/>
    <property type="match status" value="1"/>
</dbReference>
<dbReference type="PANTHER" id="PTHR22674:SF6">
    <property type="entry name" value="NTPASE KAP FAMILY P-LOOP DOMAIN-CONTAINING PROTEIN 1"/>
    <property type="match status" value="1"/>
</dbReference>
<dbReference type="Gene3D" id="2.130.10.10">
    <property type="entry name" value="YVTN repeat-like/Quinoprotein amine dehydrogenase"/>
    <property type="match status" value="1"/>
</dbReference>
<evidence type="ECO:0000259" key="5">
    <source>
        <dbReference type="Pfam" id="PF01471"/>
    </source>
</evidence>